<keyword evidence="3" id="KW-0732">Signal</keyword>
<dbReference type="EMBL" id="JBIASD010000035">
    <property type="protein sequence ID" value="MFF3670735.1"/>
    <property type="molecule type" value="Genomic_DNA"/>
</dbReference>
<protein>
    <submittedName>
        <fullName evidence="6">Glycosyltransferase</fullName>
        <ecNumber evidence="6">2.4.-.-</ecNumber>
    </submittedName>
</protein>
<evidence type="ECO:0000259" key="4">
    <source>
        <dbReference type="Pfam" id="PF00534"/>
    </source>
</evidence>
<keyword evidence="1 6" id="KW-0328">Glycosyltransferase</keyword>
<dbReference type="PANTHER" id="PTHR12526:SF636">
    <property type="entry name" value="BLL3647 PROTEIN"/>
    <property type="match status" value="1"/>
</dbReference>
<dbReference type="Pfam" id="PF00534">
    <property type="entry name" value="Glycos_transf_1"/>
    <property type="match status" value="1"/>
</dbReference>
<feature type="chain" id="PRO_5045852241" evidence="3">
    <location>
        <begin position="19"/>
        <end position="402"/>
    </location>
</feature>
<keyword evidence="7" id="KW-1185">Reference proteome</keyword>
<feature type="domain" description="Glycosyl transferase family 1" evidence="4">
    <location>
        <begin position="212"/>
        <end position="366"/>
    </location>
</feature>
<dbReference type="InterPro" id="IPR028098">
    <property type="entry name" value="Glyco_trans_4-like_N"/>
</dbReference>
<feature type="domain" description="Glycosyltransferase subfamily 4-like N-terminal" evidence="5">
    <location>
        <begin position="28"/>
        <end position="191"/>
    </location>
</feature>
<dbReference type="Gene3D" id="3.40.50.2000">
    <property type="entry name" value="Glycogen Phosphorylase B"/>
    <property type="match status" value="2"/>
</dbReference>
<dbReference type="SUPFAM" id="SSF53756">
    <property type="entry name" value="UDP-Glycosyltransferase/glycogen phosphorylase"/>
    <property type="match status" value="1"/>
</dbReference>
<dbReference type="Pfam" id="PF13439">
    <property type="entry name" value="Glyco_transf_4"/>
    <property type="match status" value="1"/>
</dbReference>
<dbReference type="PANTHER" id="PTHR12526">
    <property type="entry name" value="GLYCOSYLTRANSFERASE"/>
    <property type="match status" value="1"/>
</dbReference>
<organism evidence="6 7">
    <name type="scientific">Microtetraspora malaysiensis</name>
    <dbReference type="NCBI Taxonomy" id="161358"/>
    <lineage>
        <taxon>Bacteria</taxon>
        <taxon>Bacillati</taxon>
        <taxon>Actinomycetota</taxon>
        <taxon>Actinomycetes</taxon>
        <taxon>Streptosporangiales</taxon>
        <taxon>Streptosporangiaceae</taxon>
        <taxon>Microtetraspora</taxon>
    </lineage>
</organism>
<evidence type="ECO:0000256" key="2">
    <source>
        <dbReference type="ARBA" id="ARBA00022679"/>
    </source>
</evidence>
<dbReference type="Proteomes" id="UP001602013">
    <property type="component" value="Unassembled WGS sequence"/>
</dbReference>
<dbReference type="EC" id="2.4.-.-" evidence="6"/>
<dbReference type="InterPro" id="IPR001296">
    <property type="entry name" value="Glyco_trans_1"/>
</dbReference>
<comment type="caution">
    <text evidence="6">The sequence shown here is derived from an EMBL/GenBank/DDBJ whole genome shotgun (WGS) entry which is preliminary data.</text>
</comment>
<evidence type="ECO:0000313" key="6">
    <source>
        <dbReference type="EMBL" id="MFF3670735.1"/>
    </source>
</evidence>
<reference evidence="6 7" key="1">
    <citation type="submission" date="2024-10" db="EMBL/GenBank/DDBJ databases">
        <title>The Natural Products Discovery Center: Release of the First 8490 Sequenced Strains for Exploring Actinobacteria Biosynthetic Diversity.</title>
        <authorList>
            <person name="Kalkreuter E."/>
            <person name="Kautsar S.A."/>
            <person name="Yang D."/>
            <person name="Bader C.D."/>
            <person name="Teijaro C.N."/>
            <person name="Fluegel L."/>
            <person name="Davis C.M."/>
            <person name="Simpson J.R."/>
            <person name="Lauterbach L."/>
            <person name="Steele A.D."/>
            <person name="Gui C."/>
            <person name="Meng S."/>
            <person name="Li G."/>
            <person name="Viehrig K."/>
            <person name="Ye F."/>
            <person name="Su P."/>
            <person name="Kiefer A.F."/>
            <person name="Nichols A."/>
            <person name="Cepeda A.J."/>
            <person name="Yan W."/>
            <person name="Fan B."/>
            <person name="Jiang Y."/>
            <person name="Adhikari A."/>
            <person name="Zheng C.-J."/>
            <person name="Schuster L."/>
            <person name="Cowan T.M."/>
            <person name="Smanski M.J."/>
            <person name="Chevrette M.G."/>
            <person name="De Carvalho L.P.S."/>
            <person name="Shen B."/>
        </authorList>
    </citation>
    <scope>NUCLEOTIDE SEQUENCE [LARGE SCALE GENOMIC DNA]</scope>
    <source>
        <strain evidence="6 7">NPDC002173</strain>
    </source>
</reference>
<dbReference type="GO" id="GO:0016757">
    <property type="term" value="F:glycosyltransferase activity"/>
    <property type="evidence" value="ECO:0007669"/>
    <property type="project" value="UniProtKB-KW"/>
</dbReference>
<keyword evidence="2 6" id="KW-0808">Transferase</keyword>
<name>A0ABW6T0C3_9ACTN</name>
<accession>A0ABW6T0C3</accession>
<evidence type="ECO:0000313" key="7">
    <source>
        <dbReference type="Proteomes" id="UP001602013"/>
    </source>
</evidence>
<gene>
    <name evidence="6" type="ORF">ACFYXI_34625</name>
</gene>
<evidence type="ECO:0000256" key="1">
    <source>
        <dbReference type="ARBA" id="ARBA00022676"/>
    </source>
</evidence>
<evidence type="ECO:0000256" key="3">
    <source>
        <dbReference type="SAM" id="SignalP"/>
    </source>
</evidence>
<dbReference type="RefSeq" id="WP_387416946.1">
    <property type="nucleotide sequence ID" value="NZ_JBIASD010000035.1"/>
</dbReference>
<sequence length="402" mass="42872">MRVLRLCSVFEPPASALAAESAAAFDPIGGMQNHTGHLSRALDALGIAQTVITSRPPTAPAVAPLGRHGRVIRLGLPIGVFRQCYSLYAWWRLPGLAPGADVIHAHLGEDLAIVPLALRAARLSGAPIVLTVHCSLRHTLRVTGPRSLLLKTLGGALEGYGVDRAAAVIALTDRLRRELAHPDVHVIPSGVGGEFRADPADLGPGLPAGLPRPRIAYVGRLHPQKGVDTLLRGFALFSAAAPGHLVLVGDGPERARLRHLAARLGVERRTLFLGFLPHERIPAVLRDVDVLVLPSRYEELGSVLVEAMYSGVPVVASATGGVPELVRHRESGLLVPPGSPYAIAGALRELTEHPALAAALASRARRQAAELTWDTLVYRVVDVYRSVLARQRRGRTYPAHAT</sequence>
<proteinExistence type="predicted"/>
<evidence type="ECO:0000259" key="5">
    <source>
        <dbReference type="Pfam" id="PF13439"/>
    </source>
</evidence>
<feature type="signal peptide" evidence="3">
    <location>
        <begin position="1"/>
        <end position="18"/>
    </location>
</feature>